<dbReference type="PANTHER" id="PTHR34989">
    <property type="entry name" value="PROTEIN HDED"/>
    <property type="match status" value="1"/>
</dbReference>
<dbReference type="PANTHER" id="PTHR34989:SF1">
    <property type="entry name" value="PROTEIN HDED"/>
    <property type="match status" value="1"/>
</dbReference>
<evidence type="ECO:0000313" key="2">
    <source>
        <dbReference type="EMBL" id="MBW5483050.1"/>
    </source>
</evidence>
<dbReference type="Pfam" id="PF03729">
    <property type="entry name" value="DUF308"/>
    <property type="match status" value="2"/>
</dbReference>
<gene>
    <name evidence="2" type="ORF">GPJ59_14445</name>
</gene>
<feature type="transmembrane region" description="Helical" evidence="1">
    <location>
        <begin position="97"/>
        <end position="115"/>
    </location>
</feature>
<dbReference type="Proteomes" id="UP000812013">
    <property type="component" value="Unassembled WGS sequence"/>
</dbReference>
<reference evidence="2 3" key="1">
    <citation type="submission" date="2019-12" db="EMBL/GenBank/DDBJ databases">
        <title>Genome sequence of Streptomyces bambusae.</title>
        <authorList>
            <person name="Bansal K."/>
            <person name="Choksket S."/>
            <person name="Korpole S."/>
            <person name="Patil P.B."/>
        </authorList>
    </citation>
    <scope>NUCLEOTIDE SEQUENCE [LARGE SCALE GENOMIC DNA]</scope>
    <source>
        <strain evidence="2 3">SK60</strain>
    </source>
</reference>
<evidence type="ECO:0000256" key="1">
    <source>
        <dbReference type="SAM" id="Phobius"/>
    </source>
</evidence>
<evidence type="ECO:0000313" key="3">
    <source>
        <dbReference type="Proteomes" id="UP000812013"/>
    </source>
</evidence>
<dbReference type="RefSeq" id="WP_219667513.1">
    <property type="nucleotide sequence ID" value="NZ_WTFF01000085.1"/>
</dbReference>
<dbReference type="InterPro" id="IPR005325">
    <property type="entry name" value="DUF308_memb"/>
</dbReference>
<name>A0ABS6Z8L9_9ACTN</name>
<protein>
    <submittedName>
        <fullName evidence="2">HdeD family acid-resistance protein</fullName>
    </submittedName>
</protein>
<keyword evidence="3" id="KW-1185">Reference proteome</keyword>
<feature type="transmembrane region" description="Helical" evidence="1">
    <location>
        <begin position="42"/>
        <end position="60"/>
    </location>
</feature>
<proteinExistence type="predicted"/>
<keyword evidence="1" id="KW-1133">Transmembrane helix</keyword>
<comment type="caution">
    <text evidence="2">The sequence shown here is derived from an EMBL/GenBank/DDBJ whole genome shotgun (WGS) entry which is preliminary data.</text>
</comment>
<feature type="transmembrane region" description="Helical" evidence="1">
    <location>
        <begin position="153"/>
        <end position="178"/>
    </location>
</feature>
<organism evidence="2 3">
    <name type="scientific">Streptomyces bambusae</name>
    <dbReference type="NCBI Taxonomy" id="1550616"/>
    <lineage>
        <taxon>Bacteria</taxon>
        <taxon>Bacillati</taxon>
        <taxon>Actinomycetota</taxon>
        <taxon>Actinomycetes</taxon>
        <taxon>Kitasatosporales</taxon>
        <taxon>Streptomycetaceae</taxon>
        <taxon>Streptomyces</taxon>
    </lineage>
</organism>
<feature type="transmembrane region" description="Helical" evidence="1">
    <location>
        <begin position="184"/>
        <end position="206"/>
    </location>
</feature>
<sequence length="208" mass="21840">MTTPRHPDPPLPPDEPAFGSAVGGPSGDPFDTLSALGASWKWALSSAIVTLVFGILVLVWPGETLHVLAVLIGLYLLLAGLFRFVAAFGRHEHGDRWAGLLMAVVYVVAGVLVLRGPEKTVTVLALLLGVVWLVSGMLGAYRAIVDKGLPHRGFTFGVAVLGIAAGVVVLCLPIESAVALTRLLGLWLVLLGVAEVVVAFAVRSALRR</sequence>
<dbReference type="InterPro" id="IPR052712">
    <property type="entry name" value="Acid_resist_chaperone_HdeD"/>
</dbReference>
<accession>A0ABS6Z8L9</accession>
<feature type="transmembrane region" description="Helical" evidence="1">
    <location>
        <begin position="66"/>
        <end position="85"/>
    </location>
</feature>
<keyword evidence="1" id="KW-0812">Transmembrane</keyword>
<keyword evidence="1" id="KW-0472">Membrane</keyword>
<feature type="transmembrane region" description="Helical" evidence="1">
    <location>
        <begin position="121"/>
        <end position="141"/>
    </location>
</feature>
<dbReference type="EMBL" id="WTFF01000085">
    <property type="protein sequence ID" value="MBW5483050.1"/>
    <property type="molecule type" value="Genomic_DNA"/>
</dbReference>